<comment type="similarity">
    <text evidence="2">Belongs to the COG3 family.</text>
</comment>
<dbReference type="GO" id="GO:0006886">
    <property type="term" value="P:intracellular protein transport"/>
    <property type="evidence" value="ECO:0007669"/>
    <property type="project" value="InterPro"/>
</dbReference>
<evidence type="ECO:0000256" key="2">
    <source>
        <dbReference type="ARBA" id="ARBA00009936"/>
    </source>
</evidence>
<dbReference type="InterPro" id="IPR048320">
    <property type="entry name" value="COG3_N"/>
</dbReference>
<dbReference type="SUPFAM" id="SSF74788">
    <property type="entry name" value="Cullin repeat-like"/>
    <property type="match status" value="1"/>
</dbReference>
<dbReference type="Pfam" id="PF04136">
    <property type="entry name" value="COG3_N"/>
    <property type="match status" value="1"/>
</dbReference>
<dbReference type="EMBL" id="JARYMX010000006">
    <property type="protein sequence ID" value="KAJ9544071.1"/>
    <property type="molecule type" value="Genomic_DNA"/>
</dbReference>
<dbReference type="GO" id="GO:0017119">
    <property type="term" value="C:Golgi transport complex"/>
    <property type="evidence" value="ECO:0007669"/>
    <property type="project" value="TreeGrafter"/>
</dbReference>
<evidence type="ECO:0000256" key="1">
    <source>
        <dbReference type="ARBA" id="ARBA00004395"/>
    </source>
</evidence>
<keyword evidence="4" id="KW-0813">Transport</keyword>
<name>A0AA38WD92_9ASTR</name>
<proteinExistence type="inferred from homology"/>
<evidence type="ECO:0000259" key="9">
    <source>
        <dbReference type="Pfam" id="PF04136"/>
    </source>
</evidence>
<feature type="domain" description="Conserved oligomeric Golgi complex subunit 3 N-terminal" evidence="9">
    <location>
        <begin position="147"/>
        <end position="290"/>
    </location>
</feature>
<dbReference type="InterPro" id="IPR007265">
    <property type="entry name" value="COG_su3"/>
</dbReference>
<keyword evidence="6" id="KW-0333">Golgi apparatus</keyword>
<evidence type="ECO:0000259" key="10">
    <source>
        <dbReference type="Pfam" id="PF20671"/>
    </source>
</evidence>
<dbReference type="PANTHER" id="PTHR13302">
    <property type="entry name" value="CONSERVED OLIGOMERIC GOLGI COMPLEX COMPONENT 3"/>
    <property type="match status" value="1"/>
</dbReference>
<dbReference type="InterPro" id="IPR048685">
    <property type="entry name" value="COG3_C"/>
</dbReference>
<protein>
    <recommendedName>
        <fullName evidence="3">Conserved oligomeric Golgi complex subunit 3</fullName>
    </recommendedName>
    <alternativeName>
        <fullName evidence="8">Component of oligomeric Golgi complex 3</fullName>
    </alternativeName>
</protein>
<sequence length="816" mass="92252">MKGDNGEEKEGKAGKRGLGKSYLCCFASRSKNKETTTSMRTGVPNSEAVSRGYNFASTWEQNAPLTEQQQAAILALSHAVVERAFPSKLSQENISRDNNGLSITTKNDTVEESGEIDGVLVNTNQFYKWFTDLEAAMKSETEEKYQQYVSTLTERIETCDGILQQVDETLDLFNELQMQHQVVATKTKTLHDACDRMVIEKQRLIEFAESLRSKLNYFDELENVANSFYSSNTNVASENFLPQLKKLDECISYVENNPQYAESNVYLVKFRQLQSRALGMIRAHVLAVLKSSTSQVQTALRGSGGNKTAVSEGVEASIIYVRFKAAASELKPVLEEIERRSSRKEYVQILSECHRIYCEQRLSLVKGIVSQRISEYSRKETLPSLTRSGCAYLMQVCQLEHQLFDHFFPSTSEDISSLAPLVDPLCTYLYDTLRPKLIHETNLDVLCELVDILKIEVIGEQLSRRSESLAGIRPTLDRILADIHERLTFRARTHIRDEIANYLPLDEDLDYPAKLEQSAETKSDPSSLEQSSDVFKTWYPPLEKTVSCLSKLYNCLEQAVFTGLAQEAVEVCSLSIQKASKLVAKRSSLMDGQLFLIKHLLILREQIAPFDIEFSVTHKELDFSHLLEHLRRILRGQTSLFDWSRSTTSLARTLSPRVLESQIDAKKELEKSLKATCEEFIMSVTKTVVDPMLSFVTKVTAVRVALSSGAQNQKLESAMGKPLKDQAFATPDKVAEIVQKVNGAMQNELPRVMIKMKLYLQNPSTRTILFKPIKTNIIEAHEQVQSLLNKEYSQEERDTIGMVSISELQAQLENLI</sequence>
<evidence type="ECO:0000256" key="7">
    <source>
        <dbReference type="ARBA" id="ARBA00023136"/>
    </source>
</evidence>
<evidence type="ECO:0000256" key="6">
    <source>
        <dbReference type="ARBA" id="ARBA00023034"/>
    </source>
</evidence>
<dbReference type="GO" id="GO:0000139">
    <property type="term" value="C:Golgi membrane"/>
    <property type="evidence" value="ECO:0007669"/>
    <property type="project" value="UniProtKB-SubCell"/>
</dbReference>
<dbReference type="AlphaFoldDB" id="A0AA38WD92"/>
<dbReference type="PANTHER" id="PTHR13302:SF8">
    <property type="entry name" value="CONSERVED OLIGOMERIC GOLGI COMPLEX SUBUNIT 3"/>
    <property type="match status" value="1"/>
</dbReference>
<comment type="subcellular location">
    <subcellularLocation>
        <location evidence="1">Golgi apparatus membrane</location>
        <topology evidence="1">Peripheral membrane protein</topology>
    </subcellularLocation>
</comment>
<reference evidence="11" key="1">
    <citation type="submission" date="2023-03" db="EMBL/GenBank/DDBJ databases">
        <title>Chromosome-scale reference genome and RAD-based genetic map of yellow starthistle (Centaurea solstitialis) reveal putative structural variation and QTLs associated with invader traits.</title>
        <authorList>
            <person name="Reatini B."/>
            <person name="Cang F.A."/>
            <person name="Jiang Q."/>
            <person name="Mckibben M.T.W."/>
            <person name="Barker M.S."/>
            <person name="Rieseberg L.H."/>
            <person name="Dlugosch K.M."/>
        </authorList>
    </citation>
    <scope>NUCLEOTIDE SEQUENCE</scope>
    <source>
        <strain evidence="11">CAN-66</strain>
        <tissue evidence="11">Leaf</tissue>
    </source>
</reference>
<keyword evidence="12" id="KW-1185">Reference proteome</keyword>
<evidence type="ECO:0000256" key="5">
    <source>
        <dbReference type="ARBA" id="ARBA00022927"/>
    </source>
</evidence>
<keyword evidence="5" id="KW-0653">Protein transport</keyword>
<dbReference type="GO" id="GO:0007030">
    <property type="term" value="P:Golgi organization"/>
    <property type="evidence" value="ECO:0007669"/>
    <property type="project" value="TreeGrafter"/>
</dbReference>
<comment type="caution">
    <text evidence="11">The sequence shown here is derived from an EMBL/GenBank/DDBJ whole genome shotgun (WGS) entry which is preliminary data.</text>
</comment>
<evidence type="ECO:0000256" key="4">
    <source>
        <dbReference type="ARBA" id="ARBA00022448"/>
    </source>
</evidence>
<dbReference type="GO" id="GO:0005801">
    <property type="term" value="C:cis-Golgi network"/>
    <property type="evidence" value="ECO:0007669"/>
    <property type="project" value="InterPro"/>
</dbReference>
<evidence type="ECO:0000313" key="11">
    <source>
        <dbReference type="EMBL" id="KAJ9544071.1"/>
    </source>
</evidence>
<dbReference type="Proteomes" id="UP001172457">
    <property type="component" value="Chromosome 6"/>
</dbReference>
<accession>A0AA38WD92</accession>
<dbReference type="Pfam" id="PF20671">
    <property type="entry name" value="COG3_C"/>
    <property type="match status" value="1"/>
</dbReference>
<organism evidence="11 12">
    <name type="scientific">Centaurea solstitialis</name>
    <name type="common">yellow star-thistle</name>
    <dbReference type="NCBI Taxonomy" id="347529"/>
    <lineage>
        <taxon>Eukaryota</taxon>
        <taxon>Viridiplantae</taxon>
        <taxon>Streptophyta</taxon>
        <taxon>Embryophyta</taxon>
        <taxon>Tracheophyta</taxon>
        <taxon>Spermatophyta</taxon>
        <taxon>Magnoliopsida</taxon>
        <taxon>eudicotyledons</taxon>
        <taxon>Gunneridae</taxon>
        <taxon>Pentapetalae</taxon>
        <taxon>asterids</taxon>
        <taxon>campanulids</taxon>
        <taxon>Asterales</taxon>
        <taxon>Asteraceae</taxon>
        <taxon>Carduoideae</taxon>
        <taxon>Cardueae</taxon>
        <taxon>Centaureinae</taxon>
        <taxon>Centaurea</taxon>
    </lineage>
</organism>
<dbReference type="GO" id="GO:0006891">
    <property type="term" value="P:intra-Golgi vesicle-mediated transport"/>
    <property type="evidence" value="ECO:0007669"/>
    <property type="project" value="TreeGrafter"/>
</dbReference>
<feature type="domain" description="Conserved oligomeric Golgi complex subunit 3 C-terminal" evidence="10">
    <location>
        <begin position="318"/>
        <end position="626"/>
    </location>
</feature>
<evidence type="ECO:0000256" key="3">
    <source>
        <dbReference type="ARBA" id="ARBA00020976"/>
    </source>
</evidence>
<evidence type="ECO:0000256" key="8">
    <source>
        <dbReference type="ARBA" id="ARBA00031339"/>
    </source>
</evidence>
<evidence type="ECO:0000313" key="12">
    <source>
        <dbReference type="Proteomes" id="UP001172457"/>
    </source>
</evidence>
<keyword evidence="7" id="KW-0472">Membrane</keyword>
<dbReference type="InterPro" id="IPR016159">
    <property type="entry name" value="Cullin_repeat-like_dom_sf"/>
</dbReference>
<gene>
    <name evidence="11" type="ORF">OSB04_023778</name>
</gene>